<dbReference type="AlphaFoldDB" id="A0A3G6IWL8"/>
<organism evidence="1 2">
    <name type="scientific">Corynebacterium pseudopelargi</name>
    <dbReference type="NCBI Taxonomy" id="2080757"/>
    <lineage>
        <taxon>Bacteria</taxon>
        <taxon>Bacillati</taxon>
        <taxon>Actinomycetota</taxon>
        <taxon>Actinomycetes</taxon>
        <taxon>Mycobacteriales</taxon>
        <taxon>Corynebacteriaceae</taxon>
        <taxon>Corynebacterium</taxon>
    </lineage>
</organism>
<evidence type="ECO:0000313" key="1">
    <source>
        <dbReference type="EMBL" id="AZA10057.1"/>
    </source>
</evidence>
<reference evidence="1 2" key="1">
    <citation type="submission" date="2018-11" db="EMBL/GenBank/DDBJ databases">
        <authorList>
            <person name="Kleinhagauer T."/>
            <person name="Glaeser S.P."/>
            <person name="Spergser J."/>
            <person name="Ruckert C."/>
            <person name="Kaempfer P."/>
            <person name="Busse H.-J."/>
        </authorList>
    </citation>
    <scope>NUCLEOTIDE SEQUENCE [LARGE SCALE GENOMIC DNA]</scope>
    <source>
        <strain evidence="1 2">812CH</strain>
    </source>
</reference>
<dbReference type="Proteomes" id="UP000271426">
    <property type="component" value="Chromosome"/>
</dbReference>
<dbReference type="EMBL" id="CP033898">
    <property type="protein sequence ID" value="AZA10057.1"/>
    <property type="molecule type" value="Genomic_DNA"/>
</dbReference>
<dbReference type="KEGG" id="cpso:CPPEL_09770"/>
<name>A0A3G6IWL8_9CORY</name>
<sequence length="206" mass="22599">MHSIRSHSVSKHQQRIIEALAAIWRAQPDLGISDVLTQIANRHGGPGASDEEFLQACHSIQAEVLGALPEPLHPDQTLLVHTDKFYVAIRGQHALLMRKGAQPVHWRYEHVASAQVGGPLLLADAEFHVHNYGTIQNIRVGTAEEQAAVCEDVIAIGRGQHVQLWRQQRRAVGVEKLRTTLDATPGQSLILGGVDYGEVVQTFDLG</sequence>
<keyword evidence="2" id="KW-1185">Reference proteome</keyword>
<evidence type="ECO:0000313" key="2">
    <source>
        <dbReference type="Proteomes" id="UP000271426"/>
    </source>
</evidence>
<protein>
    <submittedName>
        <fullName evidence="1">Uncharacterized protein</fullName>
    </submittedName>
</protein>
<gene>
    <name evidence="1" type="ORF">CPPEL_09770</name>
</gene>
<proteinExistence type="predicted"/>
<accession>A0A3G6IWL8</accession>